<keyword evidence="1" id="KW-0732">Signal</keyword>
<reference evidence="2 3" key="1">
    <citation type="journal article" date="2018" name="Mycol. Prog.">
        <title>Coniella lustricola, a new species from submerged detritus.</title>
        <authorList>
            <person name="Raudabaugh D.B."/>
            <person name="Iturriaga T."/>
            <person name="Carver A."/>
            <person name="Mondo S."/>
            <person name="Pangilinan J."/>
            <person name="Lipzen A."/>
            <person name="He G."/>
            <person name="Amirebrahimi M."/>
            <person name="Grigoriev I.V."/>
            <person name="Miller A.N."/>
        </authorList>
    </citation>
    <scope>NUCLEOTIDE SEQUENCE [LARGE SCALE GENOMIC DNA]</scope>
    <source>
        <strain evidence="2 3">B22-T-1</strain>
    </source>
</reference>
<dbReference type="InParanoid" id="A0A2T2ZSE4"/>
<name>A0A2T2ZSE4_9PEZI</name>
<evidence type="ECO:0000256" key="1">
    <source>
        <dbReference type="SAM" id="SignalP"/>
    </source>
</evidence>
<protein>
    <submittedName>
        <fullName evidence="2">Uncharacterized protein</fullName>
    </submittedName>
</protein>
<evidence type="ECO:0000313" key="3">
    <source>
        <dbReference type="Proteomes" id="UP000241462"/>
    </source>
</evidence>
<dbReference type="AlphaFoldDB" id="A0A2T2ZSE4"/>
<proteinExistence type="predicted"/>
<dbReference type="EMBL" id="KZ678806">
    <property type="protein sequence ID" value="PSR75073.1"/>
    <property type="molecule type" value="Genomic_DNA"/>
</dbReference>
<accession>A0A2T2ZSE4</accession>
<feature type="signal peptide" evidence="1">
    <location>
        <begin position="1"/>
        <end position="18"/>
    </location>
</feature>
<evidence type="ECO:0000313" key="2">
    <source>
        <dbReference type="EMBL" id="PSR75073.1"/>
    </source>
</evidence>
<feature type="chain" id="PRO_5015697361" evidence="1">
    <location>
        <begin position="19"/>
        <end position="56"/>
    </location>
</feature>
<sequence length="56" mass="5968">MRSFIVIAFVALFGAVIAAPVSKDDAVKAKLQALAAENPKLSASVENILLYEYATK</sequence>
<dbReference type="Proteomes" id="UP000241462">
    <property type="component" value="Unassembled WGS sequence"/>
</dbReference>
<organism evidence="2 3">
    <name type="scientific">Coniella lustricola</name>
    <dbReference type="NCBI Taxonomy" id="2025994"/>
    <lineage>
        <taxon>Eukaryota</taxon>
        <taxon>Fungi</taxon>
        <taxon>Dikarya</taxon>
        <taxon>Ascomycota</taxon>
        <taxon>Pezizomycotina</taxon>
        <taxon>Sordariomycetes</taxon>
        <taxon>Sordariomycetidae</taxon>
        <taxon>Diaporthales</taxon>
        <taxon>Schizoparmaceae</taxon>
        <taxon>Coniella</taxon>
    </lineage>
</organism>
<keyword evidence="3" id="KW-1185">Reference proteome</keyword>
<gene>
    <name evidence="2" type="ORF">BD289DRAFT_487261</name>
</gene>